<reference evidence="2" key="1">
    <citation type="submission" date="2017-03" db="EMBL/GenBank/DDBJ databases">
        <title>Phytopthora megakarya and P. palmivora, two closely related causual agents of cacao black pod achieved similar genome size and gene model numbers by different mechanisms.</title>
        <authorList>
            <person name="Ali S."/>
            <person name="Shao J."/>
            <person name="Larry D.J."/>
            <person name="Kronmiller B."/>
            <person name="Shen D."/>
            <person name="Strem M.D."/>
            <person name="Melnick R.L."/>
            <person name="Guiltinan M.J."/>
            <person name="Tyler B.M."/>
            <person name="Meinhardt L.W."/>
            <person name="Bailey B.A."/>
        </authorList>
    </citation>
    <scope>NUCLEOTIDE SEQUENCE [LARGE SCALE GENOMIC DNA]</scope>
    <source>
        <strain evidence="2">zdho120</strain>
    </source>
</reference>
<accession>A0A225UJP0</accession>
<sequence>MKAIKSSLALYVALRKNEKKTTFSELDLQRKFGPSNSIEISSTSLKIINTNDQKYARFHPTFFHLGEYEVIELREKLPDLKSSIQLEILREGEYLFTVSCLIKFESTTSNRVGGD</sequence>
<protein>
    <submittedName>
        <fullName evidence="1">Uncharacterized protein</fullName>
    </submittedName>
</protein>
<dbReference type="OrthoDB" id="127939at2759"/>
<dbReference type="Proteomes" id="UP000198211">
    <property type="component" value="Unassembled WGS sequence"/>
</dbReference>
<proteinExistence type="predicted"/>
<name>A0A225UJP0_9STRA</name>
<gene>
    <name evidence="1" type="ORF">PHMEG_00037498</name>
</gene>
<dbReference type="EMBL" id="NBNE01016538">
    <property type="protein sequence ID" value="OWY93193.1"/>
    <property type="molecule type" value="Genomic_DNA"/>
</dbReference>
<comment type="caution">
    <text evidence="1">The sequence shown here is derived from an EMBL/GenBank/DDBJ whole genome shotgun (WGS) entry which is preliminary data.</text>
</comment>
<evidence type="ECO:0000313" key="1">
    <source>
        <dbReference type="EMBL" id="OWY93193.1"/>
    </source>
</evidence>
<keyword evidence="2" id="KW-1185">Reference proteome</keyword>
<dbReference type="AlphaFoldDB" id="A0A225UJP0"/>
<evidence type="ECO:0000313" key="2">
    <source>
        <dbReference type="Proteomes" id="UP000198211"/>
    </source>
</evidence>
<organism evidence="1 2">
    <name type="scientific">Phytophthora megakarya</name>
    <dbReference type="NCBI Taxonomy" id="4795"/>
    <lineage>
        <taxon>Eukaryota</taxon>
        <taxon>Sar</taxon>
        <taxon>Stramenopiles</taxon>
        <taxon>Oomycota</taxon>
        <taxon>Peronosporomycetes</taxon>
        <taxon>Peronosporales</taxon>
        <taxon>Peronosporaceae</taxon>
        <taxon>Phytophthora</taxon>
    </lineage>
</organism>